<accession>A0AAV9HIV7</accession>
<proteinExistence type="predicted"/>
<dbReference type="Gene3D" id="1.25.40.10">
    <property type="entry name" value="Tetratricopeptide repeat domain"/>
    <property type="match status" value="1"/>
</dbReference>
<feature type="domain" description="SET" evidence="3">
    <location>
        <begin position="140"/>
        <end position="290"/>
    </location>
</feature>
<evidence type="ECO:0000256" key="2">
    <source>
        <dbReference type="SAM" id="SignalP"/>
    </source>
</evidence>
<gene>
    <name evidence="4" type="ORF">QBC42DRAFT_308172</name>
</gene>
<feature type="chain" id="PRO_5043855141" description="SET domain-containing protein" evidence="2">
    <location>
        <begin position="20"/>
        <end position="433"/>
    </location>
</feature>
<reference evidence="4" key="1">
    <citation type="journal article" date="2023" name="Mol. Phylogenet. Evol.">
        <title>Genome-scale phylogeny and comparative genomics of the fungal order Sordariales.</title>
        <authorList>
            <person name="Hensen N."/>
            <person name="Bonometti L."/>
            <person name="Westerberg I."/>
            <person name="Brannstrom I.O."/>
            <person name="Guillou S."/>
            <person name="Cros-Aarteil S."/>
            <person name="Calhoun S."/>
            <person name="Haridas S."/>
            <person name="Kuo A."/>
            <person name="Mondo S."/>
            <person name="Pangilinan J."/>
            <person name="Riley R."/>
            <person name="LaButti K."/>
            <person name="Andreopoulos B."/>
            <person name="Lipzen A."/>
            <person name="Chen C."/>
            <person name="Yan M."/>
            <person name="Daum C."/>
            <person name="Ng V."/>
            <person name="Clum A."/>
            <person name="Steindorff A."/>
            <person name="Ohm R.A."/>
            <person name="Martin F."/>
            <person name="Silar P."/>
            <person name="Natvig D.O."/>
            <person name="Lalanne C."/>
            <person name="Gautier V."/>
            <person name="Ament-Velasquez S.L."/>
            <person name="Kruys A."/>
            <person name="Hutchinson M.I."/>
            <person name="Powell A.J."/>
            <person name="Barry K."/>
            <person name="Miller A.N."/>
            <person name="Grigoriev I.V."/>
            <person name="Debuchy R."/>
            <person name="Gladieux P."/>
            <person name="Hiltunen Thoren M."/>
            <person name="Johannesson H."/>
        </authorList>
    </citation>
    <scope>NUCLEOTIDE SEQUENCE</scope>
    <source>
        <strain evidence="4">PSN324</strain>
    </source>
</reference>
<evidence type="ECO:0000259" key="3">
    <source>
        <dbReference type="PROSITE" id="PS50280"/>
    </source>
</evidence>
<evidence type="ECO:0000313" key="4">
    <source>
        <dbReference type="EMBL" id="KAK4458991.1"/>
    </source>
</evidence>
<dbReference type="PANTHER" id="PTHR47332:SF6">
    <property type="entry name" value="SET DOMAIN-CONTAINING PROTEIN"/>
    <property type="match status" value="1"/>
</dbReference>
<organism evidence="4 5">
    <name type="scientific">Cladorrhinum samala</name>
    <dbReference type="NCBI Taxonomy" id="585594"/>
    <lineage>
        <taxon>Eukaryota</taxon>
        <taxon>Fungi</taxon>
        <taxon>Dikarya</taxon>
        <taxon>Ascomycota</taxon>
        <taxon>Pezizomycotina</taxon>
        <taxon>Sordariomycetes</taxon>
        <taxon>Sordariomycetidae</taxon>
        <taxon>Sordariales</taxon>
        <taxon>Podosporaceae</taxon>
        <taxon>Cladorrhinum</taxon>
    </lineage>
</organism>
<dbReference type="Proteomes" id="UP001321749">
    <property type="component" value="Unassembled WGS sequence"/>
</dbReference>
<dbReference type="SUPFAM" id="SSF82199">
    <property type="entry name" value="SET domain"/>
    <property type="match status" value="1"/>
</dbReference>
<evidence type="ECO:0000313" key="5">
    <source>
        <dbReference type="Proteomes" id="UP001321749"/>
    </source>
</evidence>
<comment type="caution">
    <text evidence="4">The sequence shown here is derived from an EMBL/GenBank/DDBJ whole genome shotgun (WGS) entry which is preliminary data.</text>
</comment>
<dbReference type="Gene3D" id="2.170.270.10">
    <property type="entry name" value="SET domain"/>
    <property type="match status" value="1"/>
</dbReference>
<sequence length="433" mass="48229">MWKPHTLLLIPILLSPISGFQIDAITAYNTSSPFPHLLPPDHLICPLPSSQNPWSLPPLCPPPRQSSSSSSSSSSSLNDDEEDDEDEDPSPDCIFTSQQFRSSQGLSVITSPYLASVLLPALSDTSLPPSLPPSPGPSRVPWKIQPLPGRGMGLVATSKIQKHSRIMLGYPVLVVRLDFINGGRYSSKKKREMLDEAVDRLGGGVKKKILGLARSGQNKGDGVILDVLKTNGFGIEVGGEQHLGLFIEGSRVNHNCRPNAFWRYVPSAMAMEVVALRNIQPGEEVAHSYAPLGYTHEERKAVLRQWGFQCRCALCSAPPAERELADSRRERILEIHQLLSKASDIQSSRRIDQLVKEATTLIELEELHPQLVEYYVQFAKAYMMINDLKNGRHYIKKADEMWLFYGGEEHENVEGMNELWATLEEAEREAEDD</sequence>
<reference evidence="4" key="2">
    <citation type="submission" date="2023-06" db="EMBL/GenBank/DDBJ databases">
        <authorList>
            <consortium name="Lawrence Berkeley National Laboratory"/>
            <person name="Mondo S.J."/>
            <person name="Hensen N."/>
            <person name="Bonometti L."/>
            <person name="Westerberg I."/>
            <person name="Brannstrom I.O."/>
            <person name="Guillou S."/>
            <person name="Cros-Aarteil S."/>
            <person name="Calhoun S."/>
            <person name="Haridas S."/>
            <person name="Kuo A."/>
            <person name="Pangilinan J."/>
            <person name="Riley R."/>
            <person name="Labutti K."/>
            <person name="Andreopoulos B."/>
            <person name="Lipzen A."/>
            <person name="Chen C."/>
            <person name="Yanf M."/>
            <person name="Daum C."/>
            <person name="Ng V."/>
            <person name="Clum A."/>
            <person name="Steindorff A."/>
            <person name="Ohm R."/>
            <person name="Martin F."/>
            <person name="Silar P."/>
            <person name="Natvig D."/>
            <person name="Lalanne C."/>
            <person name="Gautier V."/>
            <person name="Ament-Velasquez S.L."/>
            <person name="Kruys A."/>
            <person name="Hutchinson M.I."/>
            <person name="Powell A.J."/>
            <person name="Barry K."/>
            <person name="Miller A.N."/>
            <person name="Grigoriev I.V."/>
            <person name="Debuchy R."/>
            <person name="Gladieux P."/>
            <person name="Thoren M.H."/>
            <person name="Johannesson H."/>
        </authorList>
    </citation>
    <scope>NUCLEOTIDE SEQUENCE</scope>
    <source>
        <strain evidence="4">PSN324</strain>
    </source>
</reference>
<keyword evidence="5" id="KW-1185">Reference proteome</keyword>
<dbReference type="PANTHER" id="PTHR47332">
    <property type="entry name" value="SET DOMAIN-CONTAINING PROTEIN 5"/>
    <property type="match status" value="1"/>
</dbReference>
<dbReference type="AlphaFoldDB" id="A0AAV9HIV7"/>
<keyword evidence="2" id="KW-0732">Signal</keyword>
<dbReference type="InterPro" id="IPR046341">
    <property type="entry name" value="SET_dom_sf"/>
</dbReference>
<protein>
    <recommendedName>
        <fullName evidence="3">SET domain-containing protein</fullName>
    </recommendedName>
</protein>
<dbReference type="CDD" id="cd20071">
    <property type="entry name" value="SET_SMYD"/>
    <property type="match status" value="1"/>
</dbReference>
<dbReference type="InterPro" id="IPR011990">
    <property type="entry name" value="TPR-like_helical_dom_sf"/>
</dbReference>
<dbReference type="EMBL" id="MU865050">
    <property type="protein sequence ID" value="KAK4458991.1"/>
    <property type="molecule type" value="Genomic_DNA"/>
</dbReference>
<dbReference type="PROSITE" id="PS50280">
    <property type="entry name" value="SET"/>
    <property type="match status" value="1"/>
</dbReference>
<dbReference type="Pfam" id="PF00856">
    <property type="entry name" value="SET"/>
    <property type="match status" value="1"/>
</dbReference>
<dbReference type="SMART" id="SM00317">
    <property type="entry name" value="SET"/>
    <property type="match status" value="1"/>
</dbReference>
<name>A0AAV9HIV7_9PEZI</name>
<feature type="region of interest" description="Disordered" evidence="1">
    <location>
        <begin position="56"/>
        <end position="94"/>
    </location>
</feature>
<feature type="compositionally biased region" description="Low complexity" evidence="1">
    <location>
        <begin position="65"/>
        <end position="77"/>
    </location>
</feature>
<feature type="signal peptide" evidence="2">
    <location>
        <begin position="1"/>
        <end position="19"/>
    </location>
</feature>
<evidence type="ECO:0000256" key="1">
    <source>
        <dbReference type="SAM" id="MobiDB-lite"/>
    </source>
</evidence>
<feature type="compositionally biased region" description="Acidic residues" evidence="1">
    <location>
        <begin position="78"/>
        <end position="90"/>
    </location>
</feature>
<dbReference type="InterPro" id="IPR001214">
    <property type="entry name" value="SET_dom"/>
</dbReference>
<dbReference type="InterPro" id="IPR053185">
    <property type="entry name" value="SET_domain_protein"/>
</dbReference>